<feature type="transmembrane region" description="Helical" evidence="7">
    <location>
        <begin position="44"/>
        <end position="65"/>
    </location>
</feature>
<keyword evidence="5 7" id="KW-0472">Membrane</keyword>
<name>A0ABM1MRU8_NICVS</name>
<comment type="function">
    <text evidence="7">Choline transporter.</text>
</comment>
<keyword evidence="3 7" id="KW-0812">Transmembrane</keyword>
<gene>
    <name evidence="9" type="primary">LOC108563202</name>
</gene>
<evidence type="ECO:0000256" key="2">
    <source>
        <dbReference type="ARBA" id="ARBA00007168"/>
    </source>
</evidence>
<keyword evidence="4 7" id="KW-1133">Transmembrane helix</keyword>
<reference evidence="9" key="1">
    <citation type="submission" date="2025-08" db="UniProtKB">
        <authorList>
            <consortium name="RefSeq"/>
        </authorList>
    </citation>
    <scope>IDENTIFICATION</scope>
    <source>
        <tissue evidence="9">Whole Larva</tissue>
    </source>
</reference>
<dbReference type="InterPro" id="IPR007603">
    <property type="entry name" value="Choline_transptr-like"/>
</dbReference>
<feature type="transmembrane region" description="Helical" evidence="7">
    <location>
        <begin position="591"/>
        <end position="615"/>
    </location>
</feature>
<evidence type="ECO:0000256" key="1">
    <source>
        <dbReference type="ARBA" id="ARBA00004141"/>
    </source>
</evidence>
<accession>A0ABM1MRU8</accession>
<feature type="transmembrane region" description="Helical" evidence="7">
    <location>
        <begin position="334"/>
        <end position="355"/>
    </location>
</feature>
<feature type="transmembrane region" description="Helical" evidence="7">
    <location>
        <begin position="361"/>
        <end position="379"/>
    </location>
</feature>
<evidence type="ECO:0000256" key="6">
    <source>
        <dbReference type="ARBA" id="ARBA00023180"/>
    </source>
</evidence>
<feature type="transmembrane region" description="Helical" evidence="7">
    <location>
        <begin position="489"/>
        <end position="506"/>
    </location>
</feature>
<feature type="transmembrane region" description="Helical" evidence="7">
    <location>
        <begin position="444"/>
        <end position="469"/>
    </location>
</feature>
<proteinExistence type="inferred from homology"/>
<feature type="transmembrane region" description="Helical" evidence="7">
    <location>
        <begin position="622"/>
        <end position="642"/>
    </location>
</feature>
<dbReference type="RefSeq" id="XP_017777298.1">
    <property type="nucleotide sequence ID" value="XM_017921809.1"/>
</dbReference>
<feature type="transmembrane region" description="Helical" evidence="7">
    <location>
        <begin position="258"/>
        <end position="283"/>
    </location>
</feature>
<dbReference type="PANTHER" id="PTHR12385:SF14">
    <property type="entry name" value="CHOLINE TRANSPORTER-LIKE 2"/>
    <property type="match status" value="1"/>
</dbReference>
<organism evidence="8 9">
    <name type="scientific">Nicrophorus vespilloides</name>
    <name type="common">Boreal carrion beetle</name>
    <dbReference type="NCBI Taxonomy" id="110193"/>
    <lineage>
        <taxon>Eukaryota</taxon>
        <taxon>Metazoa</taxon>
        <taxon>Ecdysozoa</taxon>
        <taxon>Arthropoda</taxon>
        <taxon>Hexapoda</taxon>
        <taxon>Insecta</taxon>
        <taxon>Pterygota</taxon>
        <taxon>Neoptera</taxon>
        <taxon>Endopterygota</taxon>
        <taxon>Coleoptera</taxon>
        <taxon>Polyphaga</taxon>
        <taxon>Staphyliniformia</taxon>
        <taxon>Silphidae</taxon>
        <taxon>Nicrophorinae</taxon>
        <taxon>Nicrophorus</taxon>
    </lineage>
</organism>
<dbReference type="PANTHER" id="PTHR12385">
    <property type="entry name" value="CHOLINE TRANSPORTER-LIKE (SLC FAMILY 44)"/>
    <property type="match status" value="1"/>
</dbReference>
<comment type="similarity">
    <text evidence="2 7">Belongs to the CTL (choline transporter-like) family.</text>
</comment>
<evidence type="ECO:0000256" key="5">
    <source>
        <dbReference type="ARBA" id="ARBA00023136"/>
    </source>
</evidence>
<evidence type="ECO:0000256" key="4">
    <source>
        <dbReference type="ARBA" id="ARBA00022989"/>
    </source>
</evidence>
<protein>
    <recommendedName>
        <fullName evidence="7">Choline transporter-like protein</fullName>
    </recommendedName>
</protein>
<evidence type="ECO:0000313" key="8">
    <source>
        <dbReference type="Proteomes" id="UP000695000"/>
    </source>
</evidence>
<sequence length="688" mass="78504">MQSMDDGFVMAPRTTTPQDHNAGRQVEYDPTFQGPLKNRSCTDVICLFLFIVFIACWIGVGLFVFTNGNKDILLLPVDSNNSRCGYDPHVAEKKKLFFFDITKCLSPAVPFTGCPTNQICVEECPKDTFLWNKNSELNYMKLKCVQGIQPKNNEEGDDFVNKGLCARYHLKSNDLLNRCIPDVTDDFSQITNQIKDLTKDNVETSVKNIELLQNMEQVGHDIIKDIVESWREILGGIGIAIVACLIYMLMLRWIAGPVVWISIVATIAGLAACVYFTVTYYIYYKDHPKEEANANTIFQQYVRKKGFWLTLLIISSVALLIDVLMVIFLRKRIFIAIAIIGEASKAVSSTLMSFVFPIFPWIFQMAIIAFTLVVALYITTISSPQYEVKNFDKSNCNGDYEDGDSCDMNSFKKVRINNCKATCEFVGMGLSSLRTPLHVFNGFAFFWSIFFISAFGQMVQAGIFATWYWTRDKSDVPFWSVTKSVARTLRYHIGTLAFGSLILAICRMIRVALEYIDHKLKKYDNPFTKAILCCMKCFFWCLERFLKFLNKNAYIMCAIHGKNFCTSAKDAFSLIIRNILRFHVLDKVTDFVLFMSKLIITAGVAAIVWSFVTYVSERQLKYILVPVIFVAIVTYLVTSFFFNVYSMAVDTLFLCFLEDNERNDGSAHRPYYMSKNLRAILGKKNKTS</sequence>
<keyword evidence="6" id="KW-0325">Glycoprotein</keyword>
<evidence type="ECO:0000313" key="9">
    <source>
        <dbReference type="RefSeq" id="XP_017777298.1"/>
    </source>
</evidence>
<keyword evidence="8" id="KW-1185">Reference proteome</keyword>
<dbReference type="Pfam" id="PF04515">
    <property type="entry name" value="Choline_transpo"/>
    <property type="match status" value="1"/>
</dbReference>
<evidence type="ECO:0000256" key="7">
    <source>
        <dbReference type="RuleBase" id="RU368066"/>
    </source>
</evidence>
<feature type="transmembrane region" description="Helical" evidence="7">
    <location>
        <begin position="307"/>
        <end position="327"/>
    </location>
</feature>
<dbReference type="SUPFAM" id="SSF82866">
    <property type="entry name" value="Multidrug efflux transporter AcrB transmembrane domain"/>
    <property type="match status" value="1"/>
</dbReference>
<dbReference type="Proteomes" id="UP000695000">
    <property type="component" value="Unplaced"/>
</dbReference>
<dbReference type="GeneID" id="108563202"/>
<feature type="transmembrane region" description="Helical" evidence="7">
    <location>
        <begin position="233"/>
        <end position="251"/>
    </location>
</feature>
<evidence type="ECO:0000256" key="3">
    <source>
        <dbReference type="ARBA" id="ARBA00022692"/>
    </source>
</evidence>
<comment type="subcellular location">
    <subcellularLocation>
        <location evidence="7">Cell membrane</location>
        <topology evidence="7">Multi-pass membrane protein</topology>
    </subcellularLocation>
    <subcellularLocation>
        <location evidence="1">Membrane</location>
        <topology evidence="1">Multi-pass membrane protein</topology>
    </subcellularLocation>
</comment>